<dbReference type="Pfam" id="PF21189">
    <property type="entry name" value="PHA02142"/>
    <property type="match status" value="1"/>
</dbReference>
<evidence type="ECO:0000259" key="1">
    <source>
        <dbReference type="Pfam" id="PF09414"/>
    </source>
</evidence>
<accession>A0A0F9DU78</accession>
<dbReference type="NCBIfam" id="TIGR02306">
    <property type="entry name" value="RNA_lig_DRB0094"/>
    <property type="match status" value="1"/>
</dbReference>
<dbReference type="InterPro" id="IPR021122">
    <property type="entry name" value="RNA_ligase_dom_REL/Rnl2"/>
</dbReference>
<dbReference type="SUPFAM" id="SSF56091">
    <property type="entry name" value="DNA ligase/mRNA capping enzyme, catalytic domain"/>
    <property type="match status" value="1"/>
</dbReference>
<evidence type="ECO:0000313" key="2">
    <source>
        <dbReference type="EMBL" id="KKL57301.1"/>
    </source>
</evidence>
<reference evidence="2" key="1">
    <citation type="journal article" date="2015" name="Nature">
        <title>Complex archaea that bridge the gap between prokaryotes and eukaryotes.</title>
        <authorList>
            <person name="Spang A."/>
            <person name="Saw J.H."/>
            <person name="Jorgensen S.L."/>
            <person name="Zaremba-Niedzwiedzka K."/>
            <person name="Martijn J."/>
            <person name="Lind A.E."/>
            <person name="van Eijk R."/>
            <person name="Schleper C."/>
            <person name="Guy L."/>
            <person name="Ettema T.J."/>
        </authorList>
    </citation>
    <scope>NUCLEOTIDE SEQUENCE</scope>
</reference>
<dbReference type="Gene3D" id="3.30.470.30">
    <property type="entry name" value="DNA ligase/mRNA capping enzyme"/>
    <property type="match status" value="1"/>
</dbReference>
<dbReference type="EMBL" id="LAZR01030210">
    <property type="protein sequence ID" value="KKL57301.1"/>
    <property type="molecule type" value="Genomic_DNA"/>
</dbReference>
<comment type="caution">
    <text evidence="2">The sequence shown here is derived from an EMBL/GenBank/DDBJ whole genome shotgun (WGS) entry which is preliminary data.</text>
</comment>
<gene>
    <name evidence="2" type="ORF">LCGC14_2236770</name>
</gene>
<dbReference type="AlphaFoldDB" id="A0A0F9DU78"/>
<name>A0A0F9DU78_9ZZZZ</name>
<protein>
    <recommendedName>
        <fullName evidence="1">RNA ligase domain-containing protein</fullName>
    </recommendedName>
</protein>
<dbReference type="Gene3D" id="3.30.1490.70">
    <property type="match status" value="1"/>
</dbReference>
<dbReference type="InterPro" id="IPR012646">
    <property type="entry name" value="RNA_ligase_DRB0094"/>
</dbReference>
<sequence length="380" mass="42112">MAEFEAKVYKLTIEEHSNADTLEIACVGDYKSIVRKGQFKTGDLGVYIPEQAVLPQWLVSALGLEGYLAGKAKNRVKAIKLRGVLSQGLIAPCIGEQSNFPDACTFAVQNNTCSIGVMIGDDVTEFLGITKYEPVIPTSMSGEVQRAFGLTLKYDIENIKKYPDILVDGEEVVITEKIHGTWCCFGYHPDIEDDIVTSKGLSARGLIFKINEENLNKNLYVKTLDGTCVRDGKSGNLVAQAKRILGNVEPFFMLGEIFGPGVQDLHYGTQKAFCLFDVYVGPLVGGRYLNDQEKRQFVGDFAPVYQLKRVPVLYRGPYSKQIVDELTDGNETVSGNSTNVREGIVITPTVERYDDEIGRVILKSVSEKYLLRKGNTTEYN</sequence>
<proteinExistence type="predicted"/>
<feature type="domain" description="RNA ligase" evidence="1">
    <location>
        <begin position="170"/>
        <end position="365"/>
    </location>
</feature>
<organism evidence="2">
    <name type="scientific">marine sediment metagenome</name>
    <dbReference type="NCBI Taxonomy" id="412755"/>
    <lineage>
        <taxon>unclassified sequences</taxon>
        <taxon>metagenomes</taxon>
        <taxon>ecological metagenomes</taxon>
    </lineage>
</organism>
<dbReference type="Pfam" id="PF09414">
    <property type="entry name" value="RNA_ligase"/>
    <property type="match status" value="1"/>
</dbReference>